<dbReference type="Proteomes" id="UP000006514">
    <property type="component" value="Unassembled WGS sequence"/>
</dbReference>
<dbReference type="AlphaFoldDB" id="J0WKY7"/>
<name>J0WKY7_AURST</name>
<feature type="region of interest" description="Disordered" evidence="1">
    <location>
        <begin position="60"/>
        <end position="87"/>
    </location>
</feature>
<dbReference type="EMBL" id="JH688537">
    <property type="protein sequence ID" value="EJD32948.1"/>
    <property type="molecule type" value="Genomic_DNA"/>
</dbReference>
<dbReference type="KEGG" id="adl:AURDEDRAFT_177964"/>
<keyword evidence="3" id="KW-1185">Reference proteome</keyword>
<gene>
    <name evidence="2" type="ORF">AURDEDRAFT_177964</name>
</gene>
<feature type="compositionally biased region" description="Basic and acidic residues" evidence="1">
    <location>
        <begin position="60"/>
        <end position="80"/>
    </location>
</feature>
<dbReference type="InParanoid" id="J0WKY7"/>
<evidence type="ECO:0000313" key="2">
    <source>
        <dbReference type="EMBL" id="EJD32948.1"/>
    </source>
</evidence>
<evidence type="ECO:0000313" key="3">
    <source>
        <dbReference type="Proteomes" id="UP000006514"/>
    </source>
</evidence>
<sequence>MDQGIDAWIICLALPMHGLGEMRIWQNDNMARDAPQVLKTVSDLVFESLVDVREQVAKETRKENITNRKKIQHAEKETSKHKAAARRLQKENAHYKALFAATQAAKKATKNGRISKVVNRRFHKTRPSISVLAEKN</sequence>
<proteinExistence type="predicted"/>
<accession>J0WKY7</accession>
<organism evidence="2 3">
    <name type="scientific">Auricularia subglabra (strain TFB-10046 / SS5)</name>
    <name type="common">White-rot fungus</name>
    <name type="synonym">Auricularia delicata (strain TFB10046)</name>
    <dbReference type="NCBI Taxonomy" id="717982"/>
    <lineage>
        <taxon>Eukaryota</taxon>
        <taxon>Fungi</taxon>
        <taxon>Dikarya</taxon>
        <taxon>Basidiomycota</taxon>
        <taxon>Agaricomycotina</taxon>
        <taxon>Agaricomycetes</taxon>
        <taxon>Auriculariales</taxon>
        <taxon>Auriculariaceae</taxon>
        <taxon>Auricularia</taxon>
    </lineage>
</organism>
<evidence type="ECO:0000256" key="1">
    <source>
        <dbReference type="SAM" id="MobiDB-lite"/>
    </source>
</evidence>
<protein>
    <submittedName>
        <fullName evidence="2">Uncharacterized protein</fullName>
    </submittedName>
</protein>
<reference evidence="3" key="1">
    <citation type="journal article" date="2012" name="Science">
        <title>The Paleozoic origin of enzymatic lignin decomposition reconstructed from 31 fungal genomes.</title>
        <authorList>
            <person name="Floudas D."/>
            <person name="Binder M."/>
            <person name="Riley R."/>
            <person name="Barry K."/>
            <person name="Blanchette R.A."/>
            <person name="Henrissat B."/>
            <person name="Martinez A.T."/>
            <person name="Otillar R."/>
            <person name="Spatafora J.W."/>
            <person name="Yadav J.S."/>
            <person name="Aerts A."/>
            <person name="Benoit I."/>
            <person name="Boyd A."/>
            <person name="Carlson A."/>
            <person name="Copeland A."/>
            <person name="Coutinho P.M."/>
            <person name="de Vries R.P."/>
            <person name="Ferreira P."/>
            <person name="Findley K."/>
            <person name="Foster B."/>
            <person name="Gaskell J."/>
            <person name="Glotzer D."/>
            <person name="Gorecki P."/>
            <person name="Heitman J."/>
            <person name="Hesse C."/>
            <person name="Hori C."/>
            <person name="Igarashi K."/>
            <person name="Jurgens J.A."/>
            <person name="Kallen N."/>
            <person name="Kersten P."/>
            <person name="Kohler A."/>
            <person name="Kuees U."/>
            <person name="Kumar T.K.A."/>
            <person name="Kuo A."/>
            <person name="LaButti K."/>
            <person name="Larrondo L.F."/>
            <person name="Lindquist E."/>
            <person name="Ling A."/>
            <person name="Lombard V."/>
            <person name="Lucas S."/>
            <person name="Lundell T."/>
            <person name="Martin R."/>
            <person name="McLaughlin D.J."/>
            <person name="Morgenstern I."/>
            <person name="Morin E."/>
            <person name="Murat C."/>
            <person name="Nagy L.G."/>
            <person name="Nolan M."/>
            <person name="Ohm R.A."/>
            <person name="Patyshakuliyeva A."/>
            <person name="Rokas A."/>
            <person name="Ruiz-Duenas F.J."/>
            <person name="Sabat G."/>
            <person name="Salamov A."/>
            <person name="Samejima M."/>
            <person name="Schmutz J."/>
            <person name="Slot J.C."/>
            <person name="St John F."/>
            <person name="Stenlid J."/>
            <person name="Sun H."/>
            <person name="Sun S."/>
            <person name="Syed K."/>
            <person name="Tsang A."/>
            <person name="Wiebenga A."/>
            <person name="Young D."/>
            <person name="Pisabarro A."/>
            <person name="Eastwood D.C."/>
            <person name="Martin F."/>
            <person name="Cullen D."/>
            <person name="Grigoriev I.V."/>
            <person name="Hibbett D.S."/>
        </authorList>
    </citation>
    <scope>NUCLEOTIDE SEQUENCE [LARGE SCALE GENOMIC DNA]</scope>
    <source>
        <strain evidence="3">TFB10046</strain>
    </source>
</reference>